<sequence>MLPHGGSQPAAPPLGLSALVSAASLQHDGRTAQKGHLESDGYAADPGASNRDASRGAAPSKARRNDHIAAQHAESEDADDNDESSDESFEVSDMPSTDSEWSEDDDDDDDDDDDGDDELDDDDDEDYEDDVAEEQQHTTATEDEENEQEQERRNAEAMATPSGRRQGPPMGDPGLDWALDVLWQNAANVADDVARADDEDASSGSEVDGVTPPSSTRKRRRSGGSRGESSPTEVEQSQQKQQQQHAIPTRARLDLRDQEDLALSLEDAFAVGEEPTSEARRRRAYGRLNEGNAPLRTWEDDVEWGADIDGHFYSKFVHAYNADSLPQELEEDDDQDWDPELLDIGDDDILAAISSDPNAANAAPAMGAAAMAVENATALPAPIARRQRPQRLAATAAAAARAAFATGLSAHAGPAAVAIVSAIKPLLHDVFSQKLGESPDVAAAAATAADAAAAAAVAAFAHLYNSNEHLQQQDPQTPLAITPSQPLLLTAAAADAPSGQQQQQQQEMAAIAPLPSVVEDYASVPPPLPPPWEDYPDASKAPRAEFTASQQCQLACQLADHTQLLLQTMALAYRTSDAAHVSAKKTARAHIMALVDMSKEARERREARHPANNTFAPVNIPLRDNGVFGYFGNASVDAPHAHRALLLALHHSHGSLLPTHLPPMALPTDSPLQLALFASVPTMMGAQSDELVAMLSPLATSALAEQSQPLLRACLLNPIRVRQRELAAAAAAAVARTASSGLGGRSAVDHNNSESTKMLYNQHNQLFSPAEDLLLAVGMMKYGKDYKSISRESFANVKTSQQIFHRHKNLSSQRGADGNPVKCVIAYRQAPLSADEVDALALGAKVHAAPLKQLGLIACDVPKNKYFAALAERLGWMKDVEPLALAWVTLPAETIKACFPSPKRPVARRGGNVALAARRRLSSAAEDNTGGDGGGGDGGGGDGGGGDGGDGTPDVAPKPLTPTQAEAEARRAMDGSGGADEDGSGDGDGNGNGDVDIDGNDDVDIDGNDDGDIDGNDDGDYNYDCNDDDDGNDDDNNNFNAGDDGDFEQEEMEYLSEGLSDNDDDGDANADGDNGANGDGDNGDSVDNNVWTAEHDRVLLTEVMSKGALEATFQSVATNLCRRSVAEVSERYQFLMDRLRAASAATSGAAAAT</sequence>
<reference evidence="6" key="1">
    <citation type="submission" date="2020-10" db="EMBL/GenBank/DDBJ databases">
        <title>Unveiling of a novel bifunctional photoreceptor, Dualchrome1, isolated from a cosmopolitan green alga.</title>
        <authorList>
            <person name="Suzuki S."/>
            <person name="Kawachi M."/>
        </authorList>
    </citation>
    <scope>NUCLEOTIDE SEQUENCE</scope>
    <source>
        <strain evidence="6">NIES 2893</strain>
    </source>
</reference>
<feature type="region of interest" description="Disordered" evidence="4">
    <location>
        <begin position="25"/>
        <end position="178"/>
    </location>
</feature>
<dbReference type="AlphaFoldDB" id="A0A830HDG0"/>
<dbReference type="InterPro" id="IPR052435">
    <property type="entry name" value="YY1-Transcr_Regul"/>
</dbReference>
<evidence type="ECO:0000256" key="2">
    <source>
        <dbReference type="ARBA" id="ARBA00023163"/>
    </source>
</evidence>
<dbReference type="OrthoDB" id="515666at2759"/>
<feature type="compositionally biased region" description="Acidic residues" evidence="4">
    <location>
        <begin position="100"/>
        <end position="133"/>
    </location>
</feature>
<keyword evidence="7" id="KW-1185">Reference proteome</keyword>
<dbReference type="Proteomes" id="UP000660262">
    <property type="component" value="Unassembled WGS sequence"/>
</dbReference>
<evidence type="ECO:0000256" key="3">
    <source>
        <dbReference type="ARBA" id="ARBA00023242"/>
    </source>
</evidence>
<feature type="region of interest" description="Disordered" evidence="4">
    <location>
        <begin position="921"/>
        <end position="1088"/>
    </location>
</feature>
<dbReference type="GO" id="GO:0005634">
    <property type="term" value="C:nucleus"/>
    <property type="evidence" value="ECO:0007669"/>
    <property type="project" value="TreeGrafter"/>
</dbReference>
<keyword evidence="2" id="KW-0804">Transcription</keyword>
<proteinExistence type="predicted"/>
<feature type="domain" description="Myb-like" evidence="5">
    <location>
        <begin position="1043"/>
        <end position="1138"/>
    </location>
</feature>
<dbReference type="InterPro" id="IPR001005">
    <property type="entry name" value="SANT/Myb"/>
</dbReference>
<dbReference type="Pfam" id="PF13921">
    <property type="entry name" value="Myb_DNA-bind_6"/>
    <property type="match status" value="1"/>
</dbReference>
<feature type="compositionally biased region" description="Basic and acidic residues" evidence="4">
    <location>
        <begin position="27"/>
        <end position="39"/>
    </location>
</feature>
<dbReference type="SMART" id="SM00717">
    <property type="entry name" value="SANT"/>
    <property type="match status" value="2"/>
</dbReference>
<feature type="compositionally biased region" description="Acidic residues" evidence="4">
    <location>
        <begin position="76"/>
        <end position="90"/>
    </location>
</feature>
<feature type="region of interest" description="Disordered" evidence="4">
    <location>
        <begin position="193"/>
        <end position="255"/>
    </location>
</feature>
<gene>
    <name evidence="6" type="ORF">PPROV_000236600</name>
</gene>
<keyword evidence="1" id="KW-0805">Transcription regulation</keyword>
<dbReference type="PANTHER" id="PTHR16088:SF3">
    <property type="entry name" value="GON-4-LIKE PROTEIN"/>
    <property type="match status" value="1"/>
</dbReference>
<feature type="compositionally biased region" description="Acidic residues" evidence="4">
    <location>
        <begin position="1043"/>
        <end position="1070"/>
    </location>
</feature>
<organism evidence="6 7">
    <name type="scientific">Pycnococcus provasolii</name>
    <dbReference type="NCBI Taxonomy" id="41880"/>
    <lineage>
        <taxon>Eukaryota</taxon>
        <taxon>Viridiplantae</taxon>
        <taxon>Chlorophyta</taxon>
        <taxon>Pseudoscourfieldiophyceae</taxon>
        <taxon>Pseudoscourfieldiales</taxon>
        <taxon>Pycnococcaceae</taxon>
        <taxon>Pycnococcus</taxon>
    </lineage>
</organism>
<dbReference type="Pfam" id="PF21227">
    <property type="entry name" value="Myb_DNA-binding_7"/>
    <property type="match status" value="1"/>
</dbReference>
<dbReference type="EMBL" id="BNJQ01000005">
    <property type="protein sequence ID" value="GHP03611.1"/>
    <property type="molecule type" value="Genomic_DNA"/>
</dbReference>
<evidence type="ECO:0000259" key="5">
    <source>
        <dbReference type="SMART" id="SM00717"/>
    </source>
</evidence>
<name>A0A830HDG0_9CHLO</name>
<evidence type="ECO:0000256" key="4">
    <source>
        <dbReference type="SAM" id="MobiDB-lite"/>
    </source>
</evidence>
<dbReference type="PANTHER" id="PTHR16088">
    <property type="entry name" value="YY1 ASSOCIATED PROTEIN-RELATED"/>
    <property type="match status" value="1"/>
</dbReference>
<evidence type="ECO:0000313" key="6">
    <source>
        <dbReference type="EMBL" id="GHP03611.1"/>
    </source>
</evidence>
<dbReference type="Gene3D" id="1.10.10.60">
    <property type="entry name" value="Homeodomain-like"/>
    <property type="match status" value="1"/>
</dbReference>
<evidence type="ECO:0000256" key="1">
    <source>
        <dbReference type="ARBA" id="ARBA00023015"/>
    </source>
</evidence>
<dbReference type="GO" id="GO:0003712">
    <property type="term" value="F:transcription coregulator activity"/>
    <property type="evidence" value="ECO:0007669"/>
    <property type="project" value="TreeGrafter"/>
</dbReference>
<accession>A0A830HDG0</accession>
<feature type="domain" description="Myb-like" evidence="5">
    <location>
        <begin position="763"/>
        <end position="813"/>
    </location>
</feature>
<keyword evidence="3" id="KW-0539">Nucleus</keyword>
<evidence type="ECO:0000313" key="7">
    <source>
        <dbReference type="Proteomes" id="UP000660262"/>
    </source>
</evidence>
<feature type="compositionally biased region" description="Gly residues" evidence="4">
    <location>
        <begin position="930"/>
        <end position="951"/>
    </location>
</feature>
<dbReference type="GO" id="GO:0006355">
    <property type="term" value="P:regulation of DNA-templated transcription"/>
    <property type="evidence" value="ECO:0007669"/>
    <property type="project" value="TreeGrafter"/>
</dbReference>
<comment type="caution">
    <text evidence="6">The sequence shown here is derived from an EMBL/GenBank/DDBJ whole genome shotgun (WGS) entry which is preliminary data.</text>
</comment>
<protein>
    <recommendedName>
        <fullName evidence="5">Myb-like domain-containing protein</fullName>
    </recommendedName>
</protein>
<feature type="compositionally biased region" description="Acidic residues" evidence="4">
    <location>
        <begin position="995"/>
        <end position="1036"/>
    </location>
</feature>
<feature type="compositionally biased region" description="Low complexity" evidence="4">
    <location>
        <begin position="227"/>
        <end position="244"/>
    </location>
</feature>
<feature type="compositionally biased region" description="Basic and acidic residues" evidence="4">
    <location>
        <begin position="63"/>
        <end position="75"/>
    </location>
</feature>